<accession>A0ACB1AS68</accession>
<comment type="caution">
    <text evidence="1">The sequence shown here is derived from an EMBL/GenBank/DDBJ whole genome shotgun (WGS) entry which is preliminary data.</text>
</comment>
<dbReference type="EMBL" id="CAVMJV010000111">
    <property type="protein sequence ID" value="CAK5102019.1"/>
    <property type="molecule type" value="Genomic_DNA"/>
</dbReference>
<dbReference type="Proteomes" id="UP001497535">
    <property type="component" value="Unassembled WGS sequence"/>
</dbReference>
<keyword evidence="2" id="KW-1185">Reference proteome</keyword>
<name>A0ACB1AS68_MELEN</name>
<gene>
    <name evidence="1" type="ORF">MENTE1834_LOCUS42426</name>
</gene>
<reference evidence="1" key="1">
    <citation type="submission" date="2023-11" db="EMBL/GenBank/DDBJ databases">
        <authorList>
            <person name="Poullet M."/>
        </authorList>
    </citation>
    <scope>NUCLEOTIDE SEQUENCE</scope>
    <source>
        <strain evidence="1">E1834</strain>
    </source>
</reference>
<protein>
    <submittedName>
        <fullName evidence="1">Uncharacterized protein</fullName>
    </submittedName>
</protein>
<evidence type="ECO:0000313" key="1">
    <source>
        <dbReference type="EMBL" id="CAK5102019.1"/>
    </source>
</evidence>
<proteinExistence type="predicted"/>
<organism evidence="1 2">
    <name type="scientific">Meloidogyne enterolobii</name>
    <name type="common">Root-knot nematode worm</name>
    <name type="synonym">Meloidogyne mayaguensis</name>
    <dbReference type="NCBI Taxonomy" id="390850"/>
    <lineage>
        <taxon>Eukaryota</taxon>
        <taxon>Metazoa</taxon>
        <taxon>Ecdysozoa</taxon>
        <taxon>Nematoda</taxon>
        <taxon>Chromadorea</taxon>
        <taxon>Rhabditida</taxon>
        <taxon>Tylenchina</taxon>
        <taxon>Tylenchomorpha</taxon>
        <taxon>Tylenchoidea</taxon>
        <taxon>Meloidogynidae</taxon>
        <taxon>Meloidogyninae</taxon>
        <taxon>Meloidogyne</taxon>
    </lineage>
</organism>
<sequence length="424" mass="45633">MGLRTNHSNWEKLLDKCPTFLSQLPKTGGTSMFKMLGSGGGTSIKQKLQLKEHQFILQQVFVTVHCYQCREAVWGVNPQAYFCQNCDVVVHKNCTSQLIDHCWPQQQQKVGKGGSQQQQPFSGRSKLVAVSTTSLTSPARIPQQHYHKDSNVSSSGLLHHHYYPPSLLSTESVFSSPSLALTKQHQLVQKQHLNLLPSQKSSISLTPPINRSHHSTSASVVAMAGSSKENSSIDRHGNDLIPPELIDADATTNGGGPPVPAAVVRLQHQQQTHMESLDSGSSPPSSSAMLPPPVFSSRFERILPPDIPPSSAPPPPPPLQKTTGNGQIETPLNIASTLQPSTAAATGAGHGQLKSMDSGIGTEVTTASMPSTAPMHGGIGRTASDLPRATVQQQQQQQVQQQHSSIGPTRSQSMKVILIFLKNI</sequence>
<evidence type="ECO:0000313" key="2">
    <source>
        <dbReference type="Proteomes" id="UP001497535"/>
    </source>
</evidence>